<feature type="binding site" evidence="12">
    <location>
        <begin position="221"/>
        <end position="226"/>
    </location>
    <ligand>
        <name>ATP</name>
        <dbReference type="ChEBI" id="CHEBI:30616"/>
    </ligand>
</feature>
<comment type="function">
    <text evidence="12">Catalyzes the phosphorylation of ribose at O-5 in a reaction requiring ATP and magnesium. The resulting D-ribose-5-phosphate can then be used either for sythesis of nucleotides, histidine, and tryptophan, or as a component of the pentose phosphate pathway.</text>
</comment>
<evidence type="ECO:0000313" key="14">
    <source>
        <dbReference type="Proteomes" id="UP000085678"/>
    </source>
</evidence>
<dbReference type="OrthoDB" id="415590at2759"/>
<dbReference type="SUPFAM" id="SSF53613">
    <property type="entry name" value="Ribokinase-like"/>
    <property type="match status" value="1"/>
</dbReference>
<evidence type="ECO:0000256" key="8">
    <source>
        <dbReference type="ARBA" id="ARBA00022840"/>
    </source>
</evidence>
<dbReference type="GO" id="GO:0005524">
    <property type="term" value="F:ATP binding"/>
    <property type="evidence" value="ECO:0007669"/>
    <property type="project" value="UniProtKB-UniRule"/>
</dbReference>
<name>A0A1S3J2I3_LINAN</name>
<sequence length="311" mass="33245">MADIVVVGSCMTDLVSFVPELPKPGETLFGNKFLTGFGGKGANQAVVAARLGANVAMVAKVGDDSFGHNYIQNFKENKINVDYVSTTREAPTGVAPISVTPDGQNAIVIISGANLYLSENDLQKAEPVIKTAKVVLCQLEISTETALATLKMAKKHGVKTILNPAPGQQNLDPEIYANTDIMCPNESEAAKITGINVDTMEDAHKAIKWLLDQGCGMVILTLGKKGSVFATKENPTPIHIPAKQVKTVDSTGAGDAFVGALAFYLAHYSSIDLQEAIRRSGEIATISVQKTGTQTSYPWRKDIPRDLFSNH</sequence>
<keyword evidence="12" id="KW-0963">Cytoplasm</keyword>
<dbReference type="NCBIfam" id="TIGR02152">
    <property type="entry name" value="D_ribokin_bact"/>
    <property type="match status" value="1"/>
</dbReference>
<keyword evidence="8 12" id="KW-0067">ATP-binding</keyword>
<dbReference type="RefSeq" id="XP_013404621.1">
    <property type="nucleotide sequence ID" value="XM_013549167.1"/>
</dbReference>
<feature type="binding site" evidence="12">
    <location>
        <position position="296"/>
    </location>
    <ligand>
        <name>K(+)</name>
        <dbReference type="ChEBI" id="CHEBI:29103"/>
    </ligand>
</feature>
<dbReference type="InterPro" id="IPR002139">
    <property type="entry name" value="Ribo/fructo_kinase"/>
</dbReference>
<evidence type="ECO:0000313" key="16">
    <source>
        <dbReference type="RefSeq" id="XP_013404622.1"/>
    </source>
</evidence>
<dbReference type="GO" id="GO:0046872">
    <property type="term" value="F:metal ion binding"/>
    <property type="evidence" value="ECO:0007669"/>
    <property type="project" value="UniProtKB-KW"/>
</dbReference>
<keyword evidence="5 12" id="KW-0479">Metal-binding</keyword>
<dbReference type="PANTHER" id="PTHR10584:SF166">
    <property type="entry name" value="RIBOKINASE"/>
    <property type="match status" value="1"/>
</dbReference>
<evidence type="ECO:0000256" key="3">
    <source>
        <dbReference type="ARBA" id="ARBA00016943"/>
    </source>
</evidence>
<dbReference type="InterPro" id="IPR002173">
    <property type="entry name" value="Carboh/pur_kinase_PfkB_CS"/>
</dbReference>
<evidence type="ECO:0000256" key="2">
    <source>
        <dbReference type="ARBA" id="ARBA00012035"/>
    </source>
</evidence>
<dbReference type="Gene3D" id="3.40.1190.20">
    <property type="match status" value="1"/>
</dbReference>
<dbReference type="GO" id="GO:0005829">
    <property type="term" value="C:cytosol"/>
    <property type="evidence" value="ECO:0007669"/>
    <property type="project" value="TreeGrafter"/>
</dbReference>
<keyword evidence="14" id="KW-1185">Reference proteome</keyword>
<feature type="active site" description="Proton acceptor" evidence="12">
    <location>
        <position position="255"/>
    </location>
</feature>
<protein>
    <recommendedName>
        <fullName evidence="3 12">Ribokinase</fullName>
        <shortName evidence="12">RK</shortName>
        <ecNumber evidence="2 12">2.7.1.15</ecNumber>
    </recommendedName>
</protein>
<evidence type="ECO:0000256" key="7">
    <source>
        <dbReference type="ARBA" id="ARBA00022777"/>
    </source>
</evidence>
<keyword evidence="10 12" id="KW-0630">Potassium</keyword>
<dbReference type="GO" id="GO:0004747">
    <property type="term" value="F:ribokinase activity"/>
    <property type="evidence" value="ECO:0007669"/>
    <property type="project" value="UniProtKB-UniRule"/>
</dbReference>
<gene>
    <name evidence="15 16" type="primary">LOC106169638</name>
</gene>
<evidence type="ECO:0000256" key="11">
    <source>
        <dbReference type="ARBA" id="ARBA00023277"/>
    </source>
</evidence>
<dbReference type="InterPro" id="IPR011877">
    <property type="entry name" value="Ribokinase"/>
</dbReference>
<dbReference type="GO" id="GO:0019303">
    <property type="term" value="P:D-ribose catabolic process"/>
    <property type="evidence" value="ECO:0007669"/>
    <property type="project" value="UniProtKB-UniRule"/>
</dbReference>
<evidence type="ECO:0000256" key="6">
    <source>
        <dbReference type="ARBA" id="ARBA00022741"/>
    </source>
</evidence>
<evidence type="ECO:0000256" key="1">
    <source>
        <dbReference type="ARBA" id="ARBA00005380"/>
    </source>
</evidence>
<dbReference type="InterPro" id="IPR029056">
    <property type="entry name" value="Ribokinase-like"/>
</dbReference>
<feature type="binding site" evidence="12">
    <location>
        <position position="290"/>
    </location>
    <ligand>
        <name>K(+)</name>
        <dbReference type="ChEBI" id="CHEBI:29103"/>
    </ligand>
</feature>
<evidence type="ECO:0000259" key="13">
    <source>
        <dbReference type="Pfam" id="PF00294"/>
    </source>
</evidence>
<keyword evidence="7 12" id="KW-0418">Kinase</keyword>
<comment type="cofactor">
    <cofactor evidence="12">
        <name>Mg(2+)</name>
        <dbReference type="ChEBI" id="CHEBI:18420"/>
    </cofactor>
    <text evidence="12">Requires a divalent cation, most likely magnesium in vivo, as an electrophilic catalyst to aid phosphoryl group transfer. It is the chelate of the metal and the nucleotide that is the actual substrate.</text>
</comment>
<comment type="similarity">
    <text evidence="1">Belongs to the carbohydrate kinase pfkB family.</text>
</comment>
<dbReference type="AlphaFoldDB" id="A0A1S3J2I3"/>
<keyword evidence="9 12" id="KW-0460">Magnesium</keyword>
<dbReference type="UniPathway" id="UPA00916">
    <property type="reaction ID" value="UER00889"/>
</dbReference>
<evidence type="ECO:0000256" key="5">
    <source>
        <dbReference type="ARBA" id="ARBA00022723"/>
    </source>
</evidence>
<evidence type="ECO:0000256" key="12">
    <source>
        <dbReference type="HAMAP-Rule" id="MF_03215"/>
    </source>
</evidence>
<dbReference type="HAMAP" id="MF_01987">
    <property type="entry name" value="Ribokinase"/>
    <property type="match status" value="1"/>
</dbReference>
<keyword evidence="12" id="KW-0539">Nucleus</keyword>
<dbReference type="STRING" id="7574.A0A1S3J2I3"/>
<dbReference type="InterPro" id="IPR011611">
    <property type="entry name" value="PfkB_dom"/>
</dbReference>
<dbReference type="Pfam" id="PF00294">
    <property type="entry name" value="PfkB"/>
    <property type="match status" value="1"/>
</dbReference>
<feature type="binding site" evidence="12">
    <location>
        <begin position="11"/>
        <end position="13"/>
    </location>
    <ligand>
        <name>substrate</name>
    </ligand>
</feature>
<feature type="binding site" evidence="12">
    <location>
        <position position="292"/>
    </location>
    <ligand>
        <name>K(+)</name>
        <dbReference type="ChEBI" id="CHEBI:29103"/>
    </ligand>
</feature>
<comment type="caution">
    <text evidence="12">Lacks conserved residue(s) required for the propagation of feature annotation.</text>
</comment>
<dbReference type="CDD" id="cd01174">
    <property type="entry name" value="ribokinase"/>
    <property type="match status" value="1"/>
</dbReference>
<evidence type="ECO:0000256" key="4">
    <source>
        <dbReference type="ARBA" id="ARBA00022679"/>
    </source>
</evidence>
<feature type="domain" description="Carbohydrate kinase PfkB" evidence="13">
    <location>
        <begin position="1"/>
        <end position="299"/>
    </location>
</feature>
<evidence type="ECO:0000313" key="15">
    <source>
        <dbReference type="RefSeq" id="XP_013404621.1"/>
    </source>
</evidence>
<dbReference type="GeneID" id="106169638"/>
<dbReference type="GO" id="GO:0005634">
    <property type="term" value="C:nucleus"/>
    <property type="evidence" value="ECO:0007669"/>
    <property type="project" value="UniProtKB-SubCell"/>
</dbReference>
<comment type="subcellular location">
    <subcellularLocation>
        <location evidence="12">Cytoplasm</location>
    </subcellularLocation>
    <subcellularLocation>
        <location evidence="12">Nucleus</location>
    </subcellularLocation>
</comment>
<accession>A0A1S3J2I3</accession>
<dbReference type="Proteomes" id="UP000085678">
    <property type="component" value="Unplaced"/>
</dbReference>
<dbReference type="EC" id="2.7.1.15" evidence="2 12"/>
<comment type="activity regulation">
    <text evidence="12">Activated by a monovalent cation that binds near, but not in, the active site. The most likely occupant of the site in vivo is potassium. Ion binding induces a conformational change that may alter substrate affinity.</text>
</comment>
<organism evidence="14 16">
    <name type="scientific">Lingula anatina</name>
    <name type="common">Brachiopod</name>
    <name type="synonym">Lingula unguis</name>
    <dbReference type="NCBI Taxonomy" id="7574"/>
    <lineage>
        <taxon>Eukaryota</taxon>
        <taxon>Metazoa</taxon>
        <taxon>Spiralia</taxon>
        <taxon>Lophotrochozoa</taxon>
        <taxon>Brachiopoda</taxon>
        <taxon>Linguliformea</taxon>
        <taxon>Lingulata</taxon>
        <taxon>Lingulida</taxon>
        <taxon>Linguloidea</taxon>
        <taxon>Lingulidae</taxon>
        <taxon>Lingula</taxon>
    </lineage>
</organism>
<keyword evidence="4 12" id="KW-0808">Transferase</keyword>
<dbReference type="KEGG" id="lak:106169638"/>
<dbReference type="RefSeq" id="XP_013404622.1">
    <property type="nucleotide sequence ID" value="XM_013549168.1"/>
</dbReference>
<feature type="binding site" evidence="12">
    <location>
        <position position="255"/>
    </location>
    <ligand>
        <name>substrate</name>
    </ligand>
</feature>
<dbReference type="PRINTS" id="PR00990">
    <property type="entry name" value="RIBOKINASE"/>
</dbReference>
<feature type="binding site" evidence="12">
    <location>
        <position position="140"/>
    </location>
    <ligand>
        <name>substrate</name>
    </ligand>
</feature>
<evidence type="ECO:0000256" key="10">
    <source>
        <dbReference type="ARBA" id="ARBA00022958"/>
    </source>
</evidence>
<comment type="catalytic activity">
    <reaction evidence="12">
        <text>D-ribose + ATP = D-ribose 5-phosphate + ADP + H(+)</text>
        <dbReference type="Rhea" id="RHEA:13697"/>
        <dbReference type="ChEBI" id="CHEBI:15378"/>
        <dbReference type="ChEBI" id="CHEBI:30616"/>
        <dbReference type="ChEBI" id="CHEBI:47013"/>
        <dbReference type="ChEBI" id="CHEBI:78346"/>
        <dbReference type="ChEBI" id="CHEBI:456216"/>
        <dbReference type="EC" id="2.7.1.15"/>
    </reaction>
</comment>
<proteinExistence type="inferred from homology"/>
<comment type="similarity">
    <text evidence="12">Belongs to the carbohydrate kinase PfkB family. Ribokinase subfamily.</text>
</comment>
<feature type="binding site" evidence="12">
    <location>
        <position position="185"/>
    </location>
    <ligand>
        <name>ATP</name>
        <dbReference type="ChEBI" id="CHEBI:30616"/>
    </ligand>
</feature>
<keyword evidence="11 12" id="KW-0119">Carbohydrate metabolism</keyword>
<feature type="binding site" evidence="12">
    <location>
        <position position="249"/>
    </location>
    <ligand>
        <name>K(+)</name>
        <dbReference type="ChEBI" id="CHEBI:29103"/>
    </ligand>
</feature>
<dbReference type="FunFam" id="3.40.1190.20:FF:000064">
    <property type="entry name" value="Ribokinase"/>
    <property type="match status" value="1"/>
</dbReference>
<dbReference type="PANTHER" id="PTHR10584">
    <property type="entry name" value="SUGAR KINASE"/>
    <property type="match status" value="1"/>
</dbReference>
<reference evidence="15 16" key="1">
    <citation type="submission" date="2025-04" db="UniProtKB">
        <authorList>
            <consortium name="RefSeq"/>
        </authorList>
    </citation>
    <scope>IDENTIFICATION</scope>
    <source>
        <tissue evidence="15 16">Gonads</tissue>
    </source>
</reference>
<comment type="pathway">
    <text evidence="12">Carbohydrate metabolism; D-ribose degradation; D-ribose 5-phosphate from beta-D-ribopyranose: step 2/2.</text>
</comment>
<evidence type="ECO:0000256" key="9">
    <source>
        <dbReference type="ARBA" id="ARBA00022842"/>
    </source>
</evidence>
<comment type="subunit">
    <text evidence="12">Homodimer.</text>
</comment>
<dbReference type="PROSITE" id="PS00584">
    <property type="entry name" value="PFKB_KINASES_2"/>
    <property type="match status" value="1"/>
</dbReference>
<feature type="binding site" evidence="12">
    <location>
        <position position="251"/>
    </location>
    <ligand>
        <name>K(+)</name>
        <dbReference type="ChEBI" id="CHEBI:29103"/>
    </ligand>
</feature>
<feature type="binding site" evidence="12">
    <location>
        <begin position="39"/>
        <end position="43"/>
    </location>
    <ligand>
        <name>substrate</name>
    </ligand>
</feature>
<feature type="binding site" evidence="12">
    <location>
        <position position="287"/>
    </location>
    <ligand>
        <name>K(+)</name>
        <dbReference type="ChEBI" id="CHEBI:29103"/>
    </ligand>
</feature>
<feature type="binding site" evidence="12">
    <location>
        <begin position="254"/>
        <end position="255"/>
    </location>
    <ligand>
        <name>ATP</name>
        <dbReference type="ChEBI" id="CHEBI:30616"/>
    </ligand>
</feature>
<keyword evidence="6 12" id="KW-0547">Nucleotide-binding</keyword>